<dbReference type="STRING" id="1798539.A2994_01445"/>
<evidence type="ECO:0000313" key="3">
    <source>
        <dbReference type="Proteomes" id="UP000179010"/>
    </source>
</evidence>
<dbReference type="AlphaFoldDB" id="A0A1F4PR14"/>
<protein>
    <submittedName>
        <fullName evidence="2">Uncharacterized protein</fullName>
    </submittedName>
</protein>
<dbReference type="SUPFAM" id="SSF82171">
    <property type="entry name" value="DPP6 N-terminal domain-like"/>
    <property type="match status" value="1"/>
</dbReference>
<accession>A0A1F4PR14</accession>
<keyword evidence="1" id="KW-0472">Membrane</keyword>
<gene>
    <name evidence="2" type="ORF">A2994_01445</name>
</gene>
<proteinExistence type="predicted"/>
<dbReference type="EMBL" id="METE01000003">
    <property type="protein sequence ID" value="OGB85482.1"/>
    <property type="molecule type" value="Genomic_DNA"/>
</dbReference>
<comment type="caution">
    <text evidence="2">The sequence shown here is derived from an EMBL/GenBank/DDBJ whole genome shotgun (WGS) entry which is preliminary data.</text>
</comment>
<keyword evidence="1" id="KW-0812">Transmembrane</keyword>
<name>A0A1F4PR14_UNCK3</name>
<organism evidence="2 3">
    <name type="scientific">candidate division Kazan bacterium RIFCSPLOWO2_01_FULL_48_13</name>
    <dbReference type="NCBI Taxonomy" id="1798539"/>
    <lineage>
        <taxon>Bacteria</taxon>
        <taxon>Bacteria division Kazan-3B-28</taxon>
    </lineage>
</organism>
<evidence type="ECO:0000313" key="2">
    <source>
        <dbReference type="EMBL" id="OGB85482.1"/>
    </source>
</evidence>
<dbReference type="Proteomes" id="UP000179010">
    <property type="component" value="Unassembled WGS sequence"/>
</dbReference>
<evidence type="ECO:0000256" key="1">
    <source>
        <dbReference type="SAM" id="Phobius"/>
    </source>
</evidence>
<reference evidence="2 3" key="1">
    <citation type="journal article" date="2016" name="Nat. Commun.">
        <title>Thousands of microbial genomes shed light on interconnected biogeochemical processes in an aquifer system.</title>
        <authorList>
            <person name="Anantharaman K."/>
            <person name="Brown C.T."/>
            <person name="Hug L.A."/>
            <person name="Sharon I."/>
            <person name="Castelle C.J."/>
            <person name="Probst A.J."/>
            <person name="Thomas B.C."/>
            <person name="Singh A."/>
            <person name="Wilkins M.J."/>
            <person name="Karaoz U."/>
            <person name="Brodie E.L."/>
            <person name="Williams K.H."/>
            <person name="Hubbard S.S."/>
            <person name="Banfield J.F."/>
        </authorList>
    </citation>
    <scope>NUCLEOTIDE SEQUENCE [LARGE SCALE GENOMIC DNA]</scope>
</reference>
<sequence length="544" mass="61125">MQLPNTGSNPSNPVTIGSDPDGRFNWKKISLWMVGGIVLILLLLWFSRTGTFGLGEGPAEAYYGSFKQLGSAQEAKYILGSSLNRMFPQTMTMSDGKILFYQDAYDLDWRENFNILEPNGDLANGCVVPKLYTFDPTTQQFASNYDQVKIVNPLLAQARLLPNDKLFVLGHAVPTGWCLEGKSLPAYEWKYGIDFSATTYLAMVYDLKTGEAGEAKIANPPIAGMNRIIGELTTSLSPGPNSYTTGLSASSPMILDLPNRGLLISTVEYKGSGQLTHTYIYDYKKNNLSLYQLETNLPALEQESEVLLLKDGRSLVYDYHGRALKLFNPKTLKVEQSHPARLGVPKAMSFWQLDSRWVLAWEEHPNADRVELPYGSNPSTLYLYNIKTNQLYQRGIEDWPLTQYANQVPGAVDDHSLLSELLPKNKRFRLWPVASGVLLVASLSYQNLPWSFGLFAIDTLEQLSVANIEDSADLKPANHFMGETSYLQNIQFPIELSNHQILFFSSWTEDNREYLIYNPNSKSTSFQLRHAVTDLSGWEEIATE</sequence>
<keyword evidence="1" id="KW-1133">Transmembrane helix</keyword>
<feature type="transmembrane region" description="Helical" evidence="1">
    <location>
        <begin position="29"/>
        <end position="46"/>
    </location>
</feature>